<dbReference type="InterPro" id="IPR002104">
    <property type="entry name" value="Integrase_catalytic"/>
</dbReference>
<dbReference type="InterPro" id="IPR025166">
    <property type="entry name" value="Integrase_DNA_bind_dom"/>
</dbReference>
<dbReference type="Gene3D" id="1.10.443.10">
    <property type="entry name" value="Intergrase catalytic core"/>
    <property type="match status" value="1"/>
</dbReference>
<evidence type="ECO:0000256" key="1">
    <source>
        <dbReference type="ARBA" id="ARBA00008857"/>
    </source>
</evidence>
<dbReference type="GO" id="GO:0015074">
    <property type="term" value="P:DNA integration"/>
    <property type="evidence" value="ECO:0007669"/>
    <property type="project" value="UniProtKB-KW"/>
</dbReference>
<dbReference type="InterPro" id="IPR013762">
    <property type="entry name" value="Integrase-like_cat_sf"/>
</dbReference>
<dbReference type="Pfam" id="PF13356">
    <property type="entry name" value="Arm-DNA-bind_3"/>
    <property type="match status" value="1"/>
</dbReference>
<dbReference type="SUPFAM" id="SSF56349">
    <property type="entry name" value="DNA breaking-rejoining enzymes"/>
    <property type="match status" value="1"/>
</dbReference>
<proteinExistence type="inferred from homology"/>
<evidence type="ECO:0000259" key="5">
    <source>
        <dbReference type="PROSITE" id="PS51898"/>
    </source>
</evidence>
<gene>
    <name evidence="6" type="primary">intA_4</name>
    <name evidence="6" type="ORF">NCTC10754_04717</name>
</gene>
<dbReference type="AlphaFoldDB" id="A0A449IRF5"/>
<dbReference type="PROSITE" id="PS51898">
    <property type="entry name" value="TYR_RECOMBINASE"/>
    <property type="match status" value="1"/>
</dbReference>
<evidence type="ECO:0000256" key="3">
    <source>
        <dbReference type="ARBA" id="ARBA00023125"/>
    </source>
</evidence>
<dbReference type="InterPro" id="IPR053876">
    <property type="entry name" value="Phage_int_M"/>
</dbReference>
<keyword evidence="4" id="KW-0233">DNA recombination</keyword>
<comment type="similarity">
    <text evidence="1">Belongs to the 'phage' integrase family.</text>
</comment>
<protein>
    <submittedName>
        <fullName evidence="6">Phage integrase</fullName>
    </submittedName>
</protein>
<dbReference type="Proteomes" id="UP000330809">
    <property type="component" value="Unassembled WGS sequence"/>
</dbReference>
<dbReference type="EMBL" id="CAACYJ010000040">
    <property type="protein sequence ID" value="VFB22033.1"/>
    <property type="molecule type" value="Genomic_DNA"/>
</dbReference>
<dbReference type="GO" id="GO:0006310">
    <property type="term" value="P:DNA recombination"/>
    <property type="evidence" value="ECO:0007669"/>
    <property type="project" value="UniProtKB-KW"/>
</dbReference>
<dbReference type="InterPro" id="IPR050808">
    <property type="entry name" value="Phage_Integrase"/>
</dbReference>
<feature type="domain" description="Tyr recombinase" evidence="5">
    <location>
        <begin position="225"/>
        <end position="447"/>
    </location>
</feature>
<dbReference type="Pfam" id="PF00589">
    <property type="entry name" value="Phage_integrase"/>
    <property type="match status" value="1"/>
</dbReference>
<dbReference type="GO" id="GO:0003677">
    <property type="term" value="F:DNA binding"/>
    <property type="evidence" value="ECO:0007669"/>
    <property type="project" value="UniProtKB-KW"/>
</dbReference>
<dbReference type="PANTHER" id="PTHR30629:SF2">
    <property type="entry name" value="PROPHAGE INTEGRASE INTS-RELATED"/>
    <property type="match status" value="1"/>
</dbReference>
<accession>A0A449IRF5</accession>
<sequence length="474" mass="54279">MVKITIKELEALSSTDHGRTLREDGNLIGKVLMHKQGLSVQFHYRFKWEGKYKDFACGTWPRTRLLHIRDARDSAKQQLKQGINPCAQKRAVKIQAHAKVVEVVATESLADTDCLTLGELFETWLRDGVARNNANAELRRSFSKDVLPPLANKPLNDVTEHDLRTILRKVIARNAPRRAISLFADITQMLSWAEKRQPWRALLIDGNPAHLIDIDLLLPETYEEERSRILSHDELRELHQKCTGMADVYSALPAGQKYGGIRPLKKETELTLWICLGTLCRIGELLAAEWRHVNLDSGEWFIPAKNVKGRRGKKQDHHIFLSPFSLHYFQVLYSLTETTPWCFPDKDGTGPVFSKTVSKQVGDRQEMFKKRKPLSRRRHDNSLVLAKGTNGAWTPHDLRRTGATMMQALGVNLDVIDRCQNHVLAGSRVRRHYLHHDYAREKAEAWARLGTQLESIIFPKGMEHTQQVPEQKIL</sequence>
<dbReference type="Gene3D" id="3.30.160.390">
    <property type="entry name" value="Integrase, DNA-binding domain"/>
    <property type="match status" value="1"/>
</dbReference>
<evidence type="ECO:0000256" key="2">
    <source>
        <dbReference type="ARBA" id="ARBA00022908"/>
    </source>
</evidence>
<dbReference type="CDD" id="cd00801">
    <property type="entry name" value="INT_P4_C"/>
    <property type="match status" value="1"/>
</dbReference>
<organism evidence="6 7">
    <name type="scientific">Pseudomonas fragi</name>
    <dbReference type="NCBI Taxonomy" id="296"/>
    <lineage>
        <taxon>Bacteria</taxon>
        <taxon>Pseudomonadati</taxon>
        <taxon>Pseudomonadota</taxon>
        <taxon>Gammaproteobacteria</taxon>
        <taxon>Pseudomonadales</taxon>
        <taxon>Pseudomonadaceae</taxon>
        <taxon>Pseudomonas</taxon>
    </lineage>
</organism>
<dbReference type="InterPro" id="IPR010998">
    <property type="entry name" value="Integrase_recombinase_N"/>
</dbReference>
<dbReference type="RefSeq" id="WP_133145008.1">
    <property type="nucleotide sequence ID" value="NZ_CAACYJ010000040.1"/>
</dbReference>
<dbReference type="PANTHER" id="PTHR30629">
    <property type="entry name" value="PROPHAGE INTEGRASE"/>
    <property type="match status" value="1"/>
</dbReference>
<keyword evidence="2" id="KW-0229">DNA integration</keyword>
<evidence type="ECO:0000256" key="4">
    <source>
        <dbReference type="ARBA" id="ARBA00023172"/>
    </source>
</evidence>
<dbReference type="InterPro" id="IPR011010">
    <property type="entry name" value="DNA_brk_join_enz"/>
</dbReference>
<reference evidence="6 7" key="1">
    <citation type="submission" date="2019-02" db="EMBL/GenBank/DDBJ databases">
        <authorList>
            <consortium name="Pathogen Informatics"/>
        </authorList>
    </citation>
    <scope>NUCLEOTIDE SEQUENCE [LARGE SCALE GENOMIC DNA]</scope>
    <source>
        <strain evidence="6 7">3012STDY7103891</strain>
    </source>
</reference>
<dbReference type="Gene3D" id="1.10.150.130">
    <property type="match status" value="1"/>
</dbReference>
<keyword evidence="3" id="KW-0238">DNA-binding</keyword>
<dbReference type="Pfam" id="PF22022">
    <property type="entry name" value="Phage_int_M"/>
    <property type="match status" value="1"/>
</dbReference>
<dbReference type="InterPro" id="IPR038488">
    <property type="entry name" value="Integrase_DNA-bd_sf"/>
</dbReference>
<evidence type="ECO:0000313" key="7">
    <source>
        <dbReference type="Proteomes" id="UP000330809"/>
    </source>
</evidence>
<evidence type="ECO:0000313" key="6">
    <source>
        <dbReference type="EMBL" id="VFB22033.1"/>
    </source>
</evidence>
<name>A0A449IRF5_PSEFR</name>